<protein>
    <submittedName>
        <fullName evidence="1">Uncharacterized protein</fullName>
    </submittedName>
</protein>
<name>A0A9W9BUM4_9PLEO</name>
<evidence type="ECO:0000313" key="1">
    <source>
        <dbReference type="EMBL" id="KAJ4329870.1"/>
    </source>
</evidence>
<evidence type="ECO:0000313" key="2">
    <source>
        <dbReference type="Proteomes" id="UP001140562"/>
    </source>
</evidence>
<dbReference type="AlphaFoldDB" id="A0A9W9BUM4"/>
<organism evidence="1 2">
    <name type="scientific">Didymella glomerata</name>
    <dbReference type="NCBI Taxonomy" id="749621"/>
    <lineage>
        <taxon>Eukaryota</taxon>
        <taxon>Fungi</taxon>
        <taxon>Dikarya</taxon>
        <taxon>Ascomycota</taxon>
        <taxon>Pezizomycotina</taxon>
        <taxon>Dothideomycetes</taxon>
        <taxon>Pleosporomycetidae</taxon>
        <taxon>Pleosporales</taxon>
        <taxon>Pleosporineae</taxon>
        <taxon>Didymellaceae</taxon>
        <taxon>Didymella</taxon>
    </lineage>
</organism>
<dbReference type="Proteomes" id="UP001140562">
    <property type="component" value="Unassembled WGS sequence"/>
</dbReference>
<accession>A0A9W9BUM4</accession>
<comment type="caution">
    <text evidence="1">The sequence shown here is derived from an EMBL/GenBank/DDBJ whole genome shotgun (WGS) entry which is preliminary data.</text>
</comment>
<sequence length="188" mass="21117">MEASQHTPKSREEAWHAANIQLLKEQASAEPRTTCLARSVTHVTFPAAEGPGGLGNVPQTSINSVRASIPDKGVWWPRDLQPEFVRFVWIWPEADGTSREIRHTQQSNDTFQSLCQAVHKKDVKEMKPPLWVVGYKLTDGKYENVIVSRLNDPETSFRWAVLKYTGLEQDEKTGVIMTVRTVTGGDMG</sequence>
<gene>
    <name evidence="1" type="ORF">N0V87_010498</name>
</gene>
<dbReference type="EMBL" id="JAPEUV010000257">
    <property type="protein sequence ID" value="KAJ4329870.1"/>
    <property type="molecule type" value="Genomic_DNA"/>
</dbReference>
<reference evidence="1" key="1">
    <citation type="submission" date="2022-10" db="EMBL/GenBank/DDBJ databases">
        <title>Tapping the CABI collections for fungal endophytes: first genome assemblies for Collariella, Neodidymelliopsis, Ascochyta clinopodiicola, Didymella pomorum, Didymosphaeria variabile, Neocosmospora piperis and Neocucurbitaria cava.</title>
        <authorList>
            <person name="Hill R."/>
        </authorList>
    </citation>
    <scope>NUCLEOTIDE SEQUENCE</scope>
    <source>
        <strain evidence="1">IMI 360193</strain>
    </source>
</reference>
<proteinExistence type="predicted"/>
<keyword evidence="2" id="KW-1185">Reference proteome</keyword>